<dbReference type="SUPFAM" id="SSF81324">
    <property type="entry name" value="Voltage-gated potassium channels"/>
    <property type="match status" value="1"/>
</dbReference>
<dbReference type="PANTHER" id="PTHR11537:SF254">
    <property type="entry name" value="POTASSIUM VOLTAGE-GATED CHANNEL PROTEIN SHAB"/>
    <property type="match status" value="1"/>
</dbReference>
<evidence type="ECO:0000256" key="6">
    <source>
        <dbReference type="ARBA" id="ARBA00023065"/>
    </source>
</evidence>
<dbReference type="AlphaFoldDB" id="A0A812W1Y3"/>
<name>A0A812W1Y3_SYMPI</name>
<keyword evidence="7 9" id="KW-0472">Membrane</keyword>
<dbReference type="GO" id="GO:0008076">
    <property type="term" value="C:voltage-gated potassium channel complex"/>
    <property type="evidence" value="ECO:0007669"/>
    <property type="project" value="InterPro"/>
</dbReference>
<dbReference type="InterPro" id="IPR011992">
    <property type="entry name" value="EF-hand-dom_pair"/>
</dbReference>
<keyword evidence="5 9" id="KW-1133">Transmembrane helix</keyword>
<evidence type="ECO:0000256" key="8">
    <source>
        <dbReference type="ARBA" id="ARBA00023303"/>
    </source>
</evidence>
<dbReference type="OrthoDB" id="433309at2759"/>
<dbReference type="Gene3D" id="1.10.287.70">
    <property type="match status" value="1"/>
</dbReference>
<keyword evidence="12" id="KW-1185">Reference proteome</keyword>
<dbReference type="EMBL" id="CAJNIZ010043217">
    <property type="protein sequence ID" value="CAE7654036.1"/>
    <property type="molecule type" value="Genomic_DNA"/>
</dbReference>
<keyword evidence="4" id="KW-0106">Calcium</keyword>
<evidence type="ECO:0000256" key="1">
    <source>
        <dbReference type="ARBA" id="ARBA00004141"/>
    </source>
</evidence>
<proteinExistence type="predicted"/>
<evidence type="ECO:0000259" key="10">
    <source>
        <dbReference type="PROSITE" id="PS50222"/>
    </source>
</evidence>
<feature type="domain" description="EF-hand" evidence="10">
    <location>
        <begin position="98"/>
        <end position="133"/>
    </location>
</feature>
<keyword evidence="3 9" id="KW-0812">Transmembrane</keyword>
<reference evidence="11" key="1">
    <citation type="submission" date="2021-02" db="EMBL/GenBank/DDBJ databases">
        <authorList>
            <person name="Dougan E. K."/>
            <person name="Rhodes N."/>
            <person name="Thang M."/>
            <person name="Chan C."/>
        </authorList>
    </citation>
    <scope>NUCLEOTIDE SEQUENCE</scope>
</reference>
<comment type="subcellular location">
    <subcellularLocation>
        <location evidence="1">Membrane</location>
        <topology evidence="1">Multi-pass membrane protein</topology>
    </subcellularLocation>
</comment>
<dbReference type="GO" id="GO:0005249">
    <property type="term" value="F:voltage-gated potassium channel activity"/>
    <property type="evidence" value="ECO:0007669"/>
    <property type="project" value="InterPro"/>
</dbReference>
<dbReference type="Proteomes" id="UP000649617">
    <property type="component" value="Unassembled WGS sequence"/>
</dbReference>
<dbReference type="PROSITE" id="PS00018">
    <property type="entry name" value="EF_HAND_1"/>
    <property type="match status" value="1"/>
</dbReference>
<feature type="transmembrane region" description="Helical" evidence="9">
    <location>
        <begin position="46"/>
        <end position="70"/>
    </location>
</feature>
<organism evidence="11 12">
    <name type="scientific">Symbiodinium pilosum</name>
    <name type="common">Dinoflagellate</name>
    <dbReference type="NCBI Taxonomy" id="2952"/>
    <lineage>
        <taxon>Eukaryota</taxon>
        <taxon>Sar</taxon>
        <taxon>Alveolata</taxon>
        <taxon>Dinophyceae</taxon>
        <taxon>Suessiales</taxon>
        <taxon>Symbiodiniaceae</taxon>
        <taxon>Symbiodinium</taxon>
    </lineage>
</organism>
<evidence type="ECO:0000313" key="12">
    <source>
        <dbReference type="Proteomes" id="UP000649617"/>
    </source>
</evidence>
<evidence type="ECO:0000256" key="9">
    <source>
        <dbReference type="SAM" id="Phobius"/>
    </source>
</evidence>
<keyword evidence="2" id="KW-0813">Transport</keyword>
<evidence type="ECO:0000313" key="11">
    <source>
        <dbReference type="EMBL" id="CAE7654036.1"/>
    </source>
</evidence>
<keyword evidence="8" id="KW-0407">Ion channel</keyword>
<gene>
    <name evidence="11" type="primary">Kcnq2</name>
    <name evidence="11" type="ORF">SPIL2461_LOCUS17525</name>
</gene>
<dbReference type="PROSITE" id="PS50222">
    <property type="entry name" value="EF_HAND_2"/>
    <property type="match status" value="1"/>
</dbReference>
<dbReference type="SUPFAM" id="SSF47473">
    <property type="entry name" value="EF-hand"/>
    <property type="match status" value="1"/>
</dbReference>
<dbReference type="InterPro" id="IPR018247">
    <property type="entry name" value="EF_Hand_1_Ca_BS"/>
</dbReference>
<evidence type="ECO:0000256" key="5">
    <source>
        <dbReference type="ARBA" id="ARBA00022989"/>
    </source>
</evidence>
<protein>
    <submittedName>
        <fullName evidence="11">Kcnq2 protein</fullName>
    </submittedName>
</protein>
<dbReference type="Pfam" id="PF07885">
    <property type="entry name" value="Ion_trans_2"/>
    <property type="match status" value="1"/>
</dbReference>
<dbReference type="InterPro" id="IPR002048">
    <property type="entry name" value="EF_hand_dom"/>
</dbReference>
<evidence type="ECO:0000256" key="7">
    <source>
        <dbReference type="ARBA" id="ARBA00023136"/>
    </source>
</evidence>
<keyword evidence="6" id="KW-0406">Ion transport</keyword>
<dbReference type="GO" id="GO:0001508">
    <property type="term" value="P:action potential"/>
    <property type="evidence" value="ECO:0007669"/>
    <property type="project" value="TreeGrafter"/>
</dbReference>
<dbReference type="PRINTS" id="PR00169">
    <property type="entry name" value="KCHANNEL"/>
</dbReference>
<accession>A0A812W1Y3</accession>
<dbReference type="InterPro" id="IPR028325">
    <property type="entry name" value="VG_K_chnl"/>
</dbReference>
<comment type="caution">
    <text evidence="11">The sequence shown here is derived from an EMBL/GenBank/DDBJ whole genome shotgun (WGS) entry which is preliminary data.</text>
</comment>
<dbReference type="InterPro" id="IPR013099">
    <property type="entry name" value="K_chnl_dom"/>
</dbReference>
<sequence>MVLFSATIIYLVESQDNVPTLQHSLWLAIVTVTTVGYGDFYPESSWGYLVVSLLTFISVLFLAMPVGIIGHEFTQSWLSRRKVLLQGRVRRCLSKWGYTAADLQMLFDYADADGDGNLALIEFIELIRQMRIGVSAEQAAELFTMFLLGS</sequence>
<evidence type="ECO:0000256" key="3">
    <source>
        <dbReference type="ARBA" id="ARBA00022692"/>
    </source>
</evidence>
<evidence type="ECO:0000256" key="4">
    <source>
        <dbReference type="ARBA" id="ARBA00022837"/>
    </source>
</evidence>
<dbReference type="PANTHER" id="PTHR11537">
    <property type="entry name" value="VOLTAGE-GATED POTASSIUM CHANNEL"/>
    <property type="match status" value="1"/>
</dbReference>
<dbReference type="Gene3D" id="1.10.238.10">
    <property type="entry name" value="EF-hand"/>
    <property type="match status" value="1"/>
</dbReference>
<dbReference type="GO" id="GO:0005509">
    <property type="term" value="F:calcium ion binding"/>
    <property type="evidence" value="ECO:0007669"/>
    <property type="project" value="InterPro"/>
</dbReference>
<evidence type="ECO:0000256" key="2">
    <source>
        <dbReference type="ARBA" id="ARBA00022448"/>
    </source>
</evidence>